<dbReference type="FunFam" id="2.160.10.10:FF:000008">
    <property type="entry name" value="Maltose O-acetyltransferase"/>
    <property type="match status" value="1"/>
</dbReference>
<comment type="caution">
    <text evidence="7">The sequence shown here is derived from an EMBL/GenBank/DDBJ whole genome shotgun (WGS) entry which is preliminary data.</text>
</comment>
<evidence type="ECO:0000259" key="6">
    <source>
        <dbReference type="SMART" id="SM01266"/>
    </source>
</evidence>
<protein>
    <submittedName>
        <fullName evidence="7">Sugar O-acetyltransferase</fullName>
    </submittedName>
</protein>
<keyword evidence="3" id="KW-0677">Repeat</keyword>
<dbReference type="Pfam" id="PF00132">
    <property type="entry name" value="Hexapep"/>
    <property type="match status" value="1"/>
</dbReference>
<gene>
    <name evidence="7" type="ORF">KUV50_03875</name>
</gene>
<evidence type="ECO:0000256" key="1">
    <source>
        <dbReference type="ARBA" id="ARBA00007274"/>
    </source>
</evidence>
<dbReference type="AlphaFoldDB" id="A0A953HS48"/>
<feature type="region of interest" description="Disordered" evidence="5">
    <location>
        <begin position="1"/>
        <end position="24"/>
    </location>
</feature>
<dbReference type="InterPro" id="IPR024688">
    <property type="entry name" value="Mac_dom"/>
</dbReference>
<evidence type="ECO:0000256" key="5">
    <source>
        <dbReference type="SAM" id="MobiDB-lite"/>
    </source>
</evidence>
<evidence type="ECO:0000256" key="2">
    <source>
        <dbReference type="ARBA" id="ARBA00022679"/>
    </source>
</evidence>
<dbReference type="SMART" id="SM01266">
    <property type="entry name" value="Mac"/>
    <property type="match status" value="1"/>
</dbReference>
<feature type="domain" description="Maltose/galactoside acetyltransferase" evidence="6">
    <location>
        <begin position="9"/>
        <end position="63"/>
    </location>
</feature>
<accession>A0A953HS48</accession>
<evidence type="ECO:0000313" key="7">
    <source>
        <dbReference type="EMBL" id="MBY5957261.1"/>
    </source>
</evidence>
<comment type="similarity">
    <text evidence="1">Belongs to the transferase hexapeptide repeat family.</text>
</comment>
<dbReference type="InterPro" id="IPR011004">
    <property type="entry name" value="Trimer_LpxA-like_sf"/>
</dbReference>
<dbReference type="EMBL" id="JAHVHU010000004">
    <property type="protein sequence ID" value="MBY5957261.1"/>
    <property type="molecule type" value="Genomic_DNA"/>
</dbReference>
<dbReference type="InterPro" id="IPR051159">
    <property type="entry name" value="Hexapeptide_acetyltransf"/>
</dbReference>
<name>A0A953HS48_9BACT</name>
<dbReference type="Gene3D" id="2.160.10.10">
    <property type="entry name" value="Hexapeptide repeat proteins"/>
    <property type="match status" value="1"/>
</dbReference>
<dbReference type="GO" id="GO:0016413">
    <property type="term" value="F:O-acetyltransferase activity"/>
    <property type="evidence" value="ECO:0007669"/>
    <property type="project" value="UniProtKB-ARBA"/>
</dbReference>
<proteinExistence type="inferred from homology"/>
<dbReference type="Pfam" id="PF12464">
    <property type="entry name" value="Mac"/>
    <property type="match status" value="1"/>
</dbReference>
<evidence type="ECO:0000256" key="4">
    <source>
        <dbReference type="ARBA" id="ARBA00023315"/>
    </source>
</evidence>
<evidence type="ECO:0000256" key="3">
    <source>
        <dbReference type="ARBA" id="ARBA00022737"/>
    </source>
</evidence>
<reference evidence="7" key="1">
    <citation type="submission" date="2021-06" db="EMBL/GenBank/DDBJ databases">
        <title>44 bacteria genomes isolated from Dapeng, Shenzhen.</title>
        <authorList>
            <person name="Zheng W."/>
            <person name="Yu S."/>
            <person name="Huang Y."/>
        </authorList>
    </citation>
    <scope>NUCLEOTIDE SEQUENCE</scope>
    <source>
        <strain evidence="7">DP5N28-2</strain>
    </source>
</reference>
<evidence type="ECO:0000313" key="8">
    <source>
        <dbReference type="Proteomes" id="UP000753961"/>
    </source>
</evidence>
<keyword evidence="2" id="KW-0808">Transferase</keyword>
<dbReference type="PROSITE" id="PS00101">
    <property type="entry name" value="HEXAPEP_TRANSFERASES"/>
    <property type="match status" value="1"/>
</dbReference>
<keyword evidence="4" id="KW-0012">Acyltransferase</keyword>
<sequence length="192" mass="21400">MTASTPTELEKMISGKDYNPTDPELSRKRWQAREMLNEWKGIPYQDWTEKRKLWQRLFGHTSNDLTIELPFLCDYGFNIHLGKKVFINFDCIFLDSAPIHIGDRVMIAPSVKIFTASHSLNHRQRNSGVEFANPISIGSDVWIGGGAIINPGVTIGDRSVIGSGSVVTRHIPADVLAAGNPARVIKTLNDSR</sequence>
<keyword evidence="8" id="KW-1185">Reference proteome</keyword>
<dbReference type="RefSeq" id="WP_222578781.1">
    <property type="nucleotide sequence ID" value="NZ_JAHVHU010000004.1"/>
</dbReference>
<dbReference type="InterPro" id="IPR018357">
    <property type="entry name" value="Hexapep_transf_CS"/>
</dbReference>
<dbReference type="Proteomes" id="UP000753961">
    <property type="component" value="Unassembled WGS sequence"/>
</dbReference>
<dbReference type="CDD" id="cd03357">
    <property type="entry name" value="LbH_MAT_GAT"/>
    <property type="match status" value="1"/>
</dbReference>
<dbReference type="SUPFAM" id="SSF51161">
    <property type="entry name" value="Trimeric LpxA-like enzymes"/>
    <property type="match status" value="1"/>
</dbReference>
<organism evidence="7 8">
    <name type="scientific">Membranihabitans marinus</name>
    <dbReference type="NCBI Taxonomy" id="1227546"/>
    <lineage>
        <taxon>Bacteria</taxon>
        <taxon>Pseudomonadati</taxon>
        <taxon>Bacteroidota</taxon>
        <taxon>Saprospiria</taxon>
        <taxon>Saprospirales</taxon>
        <taxon>Saprospiraceae</taxon>
        <taxon>Membranihabitans</taxon>
    </lineage>
</organism>
<dbReference type="InterPro" id="IPR001451">
    <property type="entry name" value="Hexapep"/>
</dbReference>
<dbReference type="PANTHER" id="PTHR23416:SF23">
    <property type="entry name" value="ACETYLTRANSFERASE C18B11.09C-RELATED"/>
    <property type="match status" value="1"/>
</dbReference>
<dbReference type="PANTHER" id="PTHR23416">
    <property type="entry name" value="SIALIC ACID SYNTHASE-RELATED"/>
    <property type="match status" value="1"/>
</dbReference>